<dbReference type="EMBL" id="CAADFK010000167">
    <property type="protein sequence ID" value="VFK19281.1"/>
    <property type="molecule type" value="Genomic_DNA"/>
</dbReference>
<name>A0A450WQF7_9GAMM</name>
<gene>
    <name evidence="1" type="ORF">BECKLPF1236B_GA0070989_11675</name>
</gene>
<evidence type="ECO:0000313" key="1">
    <source>
        <dbReference type="EMBL" id="VFK19281.1"/>
    </source>
</evidence>
<organism evidence="1">
    <name type="scientific">Candidatus Kentrum sp. LPFa</name>
    <dbReference type="NCBI Taxonomy" id="2126335"/>
    <lineage>
        <taxon>Bacteria</taxon>
        <taxon>Pseudomonadati</taxon>
        <taxon>Pseudomonadota</taxon>
        <taxon>Gammaproteobacteria</taxon>
        <taxon>Candidatus Kentrum</taxon>
    </lineage>
</organism>
<reference evidence="1" key="1">
    <citation type="submission" date="2019-02" db="EMBL/GenBank/DDBJ databases">
        <authorList>
            <person name="Gruber-Vodicka R. H."/>
            <person name="Seah K. B. B."/>
        </authorList>
    </citation>
    <scope>NUCLEOTIDE SEQUENCE</scope>
    <source>
        <strain evidence="1">BECK_S313</strain>
    </source>
</reference>
<accession>A0A450WQF7</accession>
<dbReference type="AlphaFoldDB" id="A0A450WQF7"/>
<protein>
    <recommendedName>
        <fullName evidence="2">p-aminobenzoate N-oxygenase AurF</fullName>
    </recommendedName>
</protein>
<proteinExistence type="predicted"/>
<sequence>MGTLHDRYCLSRFLQVRREGEEHKQLYRGTPKWETILSDSSIYLPPSEKFKKLEARNTNYRFDLERDIRWKDIDSPGMYFTDEMLAMYGMDMSLLGSIKGLDATIQWAMAVYICEDFVALEEYVLRFFNEEQASGHLPGSRSVELFDEEEIKHVRMFRRLADALKAKRPDVAARFDKYLADSFKTVWWHGDHAGNYPSVAIYHFIIWLHAVFFEEYSLYLYDVLKQGDNIQPVWLSAHYAHMREETQHVITDMAYLDQLDLDEETRKQWGRWFIEKQLGKDGLIFIQPEKVWKFLMECYTDVEYIPALVSLLSNPEVRKQGFLQLIHYKNFFHRTKDASRFSTFAAELFPGGHNKPIIKNIPHRADTRPIIADSNTVQATLPWSIYFVIEQQRNRIKKPTPSSRTARSRKQA</sequence>
<evidence type="ECO:0008006" key="2">
    <source>
        <dbReference type="Google" id="ProtNLM"/>
    </source>
</evidence>